<feature type="transmembrane region" description="Helical" evidence="11">
    <location>
        <begin position="103"/>
        <end position="122"/>
    </location>
</feature>
<dbReference type="Gene3D" id="1.20.1070.10">
    <property type="entry name" value="Rhodopsin 7-helix transmembrane proteins"/>
    <property type="match status" value="1"/>
</dbReference>
<evidence type="ECO:0000256" key="10">
    <source>
        <dbReference type="RuleBase" id="RU000688"/>
    </source>
</evidence>
<dbReference type="CDD" id="cd13954">
    <property type="entry name" value="7tmA_OR"/>
    <property type="match status" value="1"/>
</dbReference>
<dbReference type="EMBL" id="CM004470">
    <property type="protein sequence ID" value="OCT90105.1"/>
    <property type="molecule type" value="Genomic_DNA"/>
</dbReference>
<feature type="transmembrane region" description="Helical" evidence="11">
    <location>
        <begin position="143"/>
        <end position="166"/>
    </location>
</feature>
<evidence type="ECO:0000256" key="11">
    <source>
        <dbReference type="RuleBase" id="RU363047"/>
    </source>
</evidence>
<feature type="transmembrane region" description="Helical" evidence="11">
    <location>
        <begin position="200"/>
        <end position="227"/>
    </location>
</feature>
<dbReference type="Pfam" id="PF13853">
    <property type="entry name" value="7tm_4"/>
    <property type="match status" value="1"/>
</dbReference>
<dbReference type="Proteomes" id="UP000694892">
    <property type="component" value="Chromosome 3L"/>
</dbReference>
<dbReference type="PRINTS" id="PR00237">
    <property type="entry name" value="GPCRRHODOPSN"/>
</dbReference>
<evidence type="ECO:0000256" key="5">
    <source>
        <dbReference type="ARBA" id="ARBA00022989"/>
    </source>
</evidence>
<feature type="domain" description="G-protein coupled receptors family 1 profile" evidence="12">
    <location>
        <begin position="43"/>
        <end position="288"/>
    </location>
</feature>
<dbReference type="PRINTS" id="PR00245">
    <property type="entry name" value="OLFACTORYR"/>
</dbReference>
<sequence>MNKNARNDTLQIIFHILAFSTYSEERLLLFTGLLAIYLMAITVNVIIIYLVYRMPWLHTSMYFFLCNLSTLDVLYISSTLPKLLYIICTGDNSVSYNACLTQLYFFLFFADTESLLISSMAIDRYVAVCKPLHYSLIMNKRTCALIAALAWCMSAVNALILSWLIFDLHFVDINEINNFFCDLKALLSISSDDTTYARRFILVDGTCIGVVPFGITLVSYVSIISTILKIQSSEGRVKAFSSCSSHLALVVLYYGSTLSLYFRNSEEGDLLFSFIFVILVPFFNPLIYSLRNKDILRSLRKVLYCNKTIF</sequence>
<evidence type="ECO:0000313" key="13">
    <source>
        <dbReference type="EMBL" id="OCT90105.1"/>
    </source>
</evidence>
<dbReference type="GO" id="GO:0004984">
    <property type="term" value="F:olfactory receptor activity"/>
    <property type="evidence" value="ECO:0007669"/>
    <property type="project" value="InterPro"/>
</dbReference>
<keyword evidence="2 11" id="KW-1003">Cell membrane</keyword>
<keyword evidence="3 10" id="KW-0812">Transmembrane</keyword>
<keyword evidence="5 11" id="KW-1133">Transmembrane helix</keyword>
<gene>
    <name evidence="13" type="ORF">XELAEV_18018721mg</name>
</gene>
<dbReference type="GO" id="GO:0004930">
    <property type="term" value="F:G protein-coupled receptor activity"/>
    <property type="evidence" value="ECO:0007669"/>
    <property type="project" value="UniProtKB-KW"/>
</dbReference>
<dbReference type="PROSITE" id="PS50262">
    <property type="entry name" value="G_PROTEIN_RECEP_F1_2"/>
    <property type="match status" value="1"/>
</dbReference>
<comment type="similarity">
    <text evidence="10">Belongs to the G-protein coupled receptor 1 family.</text>
</comment>
<feature type="transmembrane region" description="Helical" evidence="11">
    <location>
        <begin position="27"/>
        <end position="52"/>
    </location>
</feature>
<feature type="transmembrane region" description="Helical" evidence="11">
    <location>
        <begin position="270"/>
        <end position="290"/>
    </location>
</feature>
<feature type="transmembrane region" description="Helical" evidence="11">
    <location>
        <begin position="59"/>
        <end position="77"/>
    </location>
</feature>
<dbReference type="GO" id="GO:0005886">
    <property type="term" value="C:plasma membrane"/>
    <property type="evidence" value="ECO:0007669"/>
    <property type="project" value="UniProtKB-SubCell"/>
</dbReference>
<keyword evidence="4 11" id="KW-0552">Olfaction</keyword>
<keyword evidence="7 11" id="KW-0472">Membrane</keyword>
<dbReference type="PROSITE" id="PS00237">
    <property type="entry name" value="G_PROTEIN_RECEP_F1_1"/>
    <property type="match status" value="1"/>
</dbReference>
<evidence type="ECO:0000256" key="6">
    <source>
        <dbReference type="ARBA" id="ARBA00023040"/>
    </source>
</evidence>
<feature type="transmembrane region" description="Helical" evidence="11">
    <location>
        <begin position="239"/>
        <end position="258"/>
    </location>
</feature>
<name>A0A974DFD3_XENLA</name>
<evidence type="ECO:0000256" key="8">
    <source>
        <dbReference type="ARBA" id="ARBA00023170"/>
    </source>
</evidence>
<dbReference type="PANTHER" id="PTHR26452">
    <property type="entry name" value="OLFACTORY RECEPTOR"/>
    <property type="match status" value="1"/>
</dbReference>
<evidence type="ECO:0000256" key="9">
    <source>
        <dbReference type="ARBA" id="ARBA00023224"/>
    </source>
</evidence>
<dbReference type="InterPro" id="IPR050516">
    <property type="entry name" value="Olfactory_GPCR"/>
</dbReference>
<dbReference type="InterPro" id="IPR000725">
    <property type="entry name" value="Olfact_rcpt"/>
</dbReference>
<evidence type="ECO:0000259" key="12">
    <source>
        <dbReference type="PROSITE" id="PS50262"/>
    </source>
</evidence>
<protein>
    <recommendedName>
        <fullName evidence="11">Olfactory receptor</fullName>
    </recommendedName>
</protein>
<evidence type="ECO:0000256" key="7">
    <source>
        <dbReference type="ARBA" id="ARBA00023136"/>
    </source>
</evidence>
<keyword evidence="6 10" id="KW-0297">G-protein coupled receptor</keyword>
<evidence type="ECO:0000256" key="2">
    <source>
        <dbReference type="ARBA" id="ARBA00022475"/>
    </source>
</evidence>
<accession>A0A974DFD3</accession>
<evidence type="ECO:0000313" key="14">
    <source>
        <dbReference type="Proteomes" id="UP000694892"/>
    </source>
</evidence>
<dbReference type="AlphaFoldDB" id="A0A974DFD3"/>
<organism evidence="13 14">
    <name type="scientific">Xenopus laevis</name>
    <name type="common">African clawed frog</name>
    <dbReference type="NCBI Taxonomy" id="8355"/>
    <lineage>
        <taxon>Eukaryota</taxon>
        <taxon>Metazoa</taxon>
        <taxon>Chordata</taxon>
        <taxon>Craniata</taxon>
        <taxon>Vertebrata</taxon>
        <taxon>Euteleostomi</taxon>
        <taxon>Amphibia</taxon>
        <taxon>Batrachia</taxon>
        <taxon>Anura</taxon>
        <taxon>Pipoidea</taxon>
        <taxon>Pipidae</taxon>
        <taxon>Xenopodinae</taxon>
        <taxon>Xenopus</taxon>
        <taxon>Xenopus</taxon>
    </lineage>
</organism>
<dbReference type="InterPro" id="IPR017452">
    <property type="entry name" value="GPCR_Rhodpsn_7TM"/>
</dbReference>
<keyword evidence="8 10" id="KW-0675">Receptor</keyword>
<evidence type="ECO:0000256" key="1">
    <source>
        <dbReference type="ARBA" id="ARBA00004651"/>
    </source>
</evidence>
<evidence type="ECO:0000256" key="3">
    <source>
        <dbReference type="ARBA" id="ARBA00022692"/>
    </source>
</evidence>
<keyword evidence="11" id="KW-0716">Sensory transduction</keyword>
<dbReference type="SUPFAM" id="SSF81321">
    <property type="entry name" value="Family A G protein-coupled receptor-like"/>
    <property type="match status" value="1"/>
</dbReference>
<evidence type="ECO:0000256" key="4">
    <source>
        <dbReference type="ARBA" id="ARBA00022725"/>
    </source>
</evidence>
<dbReference type="FunFam" id="1.20.1070.10:FF:000015">
    <property type="entry name" value="Olfactory receptor"/>
    <property type="match status" value="1"/>
</dbReference>
<keyword evidence="9 10" id="KW-0807">Transducer</keyword>
<comment type="subcellular location">
    <subcellularLocation>
        <location evidence="1 11">Cell membrane</location>
        <topology evidence="1 11">Multi-pass membrane protein</topology>
    </subcellularLocation>
</comment>
<proteinExistence type="inferred from homology"/>
<dbReference type="InterPro" id="IPR000276">
    <property type="entry name" value="GPCR_Rhodpsn"/>
</dbReference>
<reference evidence="14" key="1">
    <citation type="journal article" date="2016" name="Nature">
        <title>Genome evolution in the allotetraploid frog Xenopus laevis.</title>
        <authorList>
            <person name="Session A.M."/>
            <person name="Uno Y."/>
            <person name="Kwon T."/>
            <person name="Chapman J.A."/>
            <person name="Toyoda A."/>
            <person name="Takahashi S."/>
            <person name="Fukui A."/>
            <person name="Hikosaka A."/>
            <person name="Suzuki A."/>
            <person name="Kondo M."/>
            <person name="van Heeringen S.J."/>
            <person name="Quigley I."/>
            <person name="Heinz S."/>
            <person name="Ogino H."/>
            <person name="Ochi H."/>
            <person name="Hellsten U."/>
            <person name="Lyons J.B."/>
            <person name="Simakov O."/>
            <person name="Putnam N."/>
            <person name="Stites J."/>
            <person name="Kuroki Y."/>
            <person name="Tanaka T."/>
            <person name="Michiue T."/>
            <person name="Watanabe M."/>
            <person name="Bogdanovic O."/>
            <person name="Lister R."/>
            <person name="Georgiou G."/>
            <person name="Paranjpe S.S."/>
            <person name="van Kruijsbergen I."/>
            <person name="Shu S."/>
            <person name="Carlson J."/>
            <person name="Kinoshita T."/>
            <person name="Ohta Y."/>
            <person name="Mawaribuchi S."/>
            <person name="Jenkins J."/>
            <person name="Grimwood J."/>
            <person name="Schmutz J."/>
            <person name="Mitros T."/>
            <person name="Mozaffari S.V."/>
            <person name="Suzuki Y."/>
            <person name="Haramoto Y."/>
            <person name="Yamamoto T.S."/>
            <person name="Takagi C."/>
            <person name="Heald R."/>
            <person name="Miller K."/>
            <person name="Haudenschild C."/>
            <person name="Kitzman J."/>
            <person name="Nakayama T."/>
            <person name="Izutsu Y."/>
            <person name="Robert J."/>
            <person name="Fortriede J."/>
            <person name="Burns K."/>
            <person name="Lotay V."/>
            <person name="Karimi K."/>
            <person name="Yasuoka Y."/>
            <person name="Dichmann D.S."/>
            <person name="Flajnik M.F."/>
            <person name="Houston D.W."/>
            <person name="Shendure J."/>
            <person name="DuPasquier L."/>
            <person name="Vize P.D."/>
            <person name="Zorn A.M."/>
            <person name="Ito M."/>
            <person name="Marcotte E.M."/>
            <person name="Wallingford J.B."/>
            <person name="Ito Y."/>
            <person name="Asashima M."/>
            <person name="Ueno N."/>
            <person name="Matsuda Y."/>
            <person name="Veenstra G.J."/>
            <person name="Fujiyama A."/>
            <person name="Harland R.M."/>
            <person name="Taira M."/>
            <person name="Rokhsar D.S."/>
        </authorList>
    </citation>
    <scope>NUCLEOTIDE SEQUENCE [LARGE SCALE GENOMIC DNA]</scope>
    <source>
        <strain evidence="14">J</strain>
    </source>
</reference>